<organism evidence="4 5">
    <name type="scientific">Pontibacter oryzae</name>
    <dbReference type="NCBI Taxonomy" id="2304593"/>
    <lineage>
        <taxon>Bacteria</taxon>
        <taxon>Pseudomonadati</taxon>
        <taxon>Bacteroidota</taxon>
        <taxon>Cytophagia</taxon>
        <taxon>Cytophagales</taxon>
        <taxon>Hymenobacteraceae</taxon>
        <taxon>Pontibacter</taxon>
    </lineage>
</organism>
<dbReference type="InterPro" id="IPR006860">
    <property type="entry name" value="FecR"/>
</dbReference>
<protein>
    <submittedName>
        <fullName evidence="4">DUF4974 domain-containing protein</fullName>
    </submittedName>
</protein>
<dbReference type="PANTHER" id="PTHR30273">
    <property type="entry name" value="PERIPLASMIC SIGNAL SENSOR AND SIGMA FACTOR ACTIVATOR FECR-RELATED"/>
    <property type="match status" value="1"/>
</dbReference>
<keyword evidence="1" id="KW-0812">Transmembrane</keyword>
<dbReference type="Gene3D" id="3.55.50.30">
    <property type="match status" value="1"/>
</dbReference>
<sequence length="345" mass="38782">MEYQYYTSTDFATDEAFIQWVQHPTPARDAFWEKVWQEFPEQRSAIDEAKTLVLHLSFQSERIDAAELSEVWDNLGAARQNYLGNGGDNDEEDTVISMRFWQYRTYLVAAAVSALLLVGGYFLVRQYHKEPTVTYATNAGERMRLRLPDSSMVLLNGNSSITLPARWTPDTDRKVQLKGQAFFSVMHTRNSQRFVVLTPDGLAVEVLGTEFSVTSDTKTSQVILERGMVSLSHTKNASQQLTMAPGELVVLTEAYGFVKKEVDPNLYNAWKNTNLVFENTTLGEVAQMLEHSYGYQVSIADPALRGMRISASLNTNSPDHILTTVSETLEVAVQKQNNSIIISSN</sequence>
<dbReference type="Gene3D" id="2.60.120.1440">
    <property type="match status" value="1"/>
</dbReference>
<evidence type="ECO:0000259" key="3">
    <source>
        <dbReference type="Pfam" id="PF16344"/>
    </source>
</evidence>
<dbReference type="PIRSF" id="PIRSF018266">
    <property type="entry name" value="FecR"/>
    <property type="match status" value="1"/>
</dbReference>
<evidence type="ECO:0000259" key="2">
    <source>
        <dbReference type="Pfam" id="PF04773"/>
    </source>
</evidence>
<name>A0A399SE87_9BACT</name>
<proteinExistence type="predicted"/>
<dbReference type="EMBL" id="QWGE01000001">
    <property type="protein sequence ID" value="RIJ42406.1"/>
    <property type="molecule type" value="Genomic_DNA"/>
</dbReference>
<reference evidence="5" key="1">
    <citation type="submission" date="2018-08" db="EMBL/GenBank/DDBJ databases">
        <title>Mucilaginibacter sp. MYSH2.</title>
        <authorList>
            <person name="Seo T."/>
        </authorList>
    </citation>
    <scope>NUCLEOTIDE SEQUENCE [LARGE SCALE GENOMIC DNA]</scope>
    <source>
        <strain evidence="5">KIRAN</strain>
    </source>
</reference>
<dbReference type="Pfam" id="PF16344">
    <property type="entry name" value="FecR_C"/>
    <property type="match status" value="1"/>
</dbReference>
<dbReference type="InterPro" id="IPR032508">
    <property type="entry name" value="FecR_C"/>
</dbReference>
<dbReference type="Pfam" id="PF04773">
    <property type="entry name" value="FecR"/>
    <property type="match status" value="1"/>
</dbReference>
<dbReference type="PANTHER" id="PTHR30273:SF2">
    <property type="entry name" value="PROTEIN FECR"/>
    <property type="match status" value="1"/>
</dbReference>
<dbReference type="Proteomes" id="UP000266005">
    <property type="component" value="Unassembled WGS sequence"/>
</dbReference>
<gene>
    <name evidence="4" type="ORF">D1627_00610</name>
</gene>
<dbReference type="RefSeq" id="WP_119430289.1">
    <property type="nucleotide sequence ID" value="NZ_QWGE01000001.1"/>
</dbReference>
<comment type="caution">
    <text evidence="4">The sequence shown here is derived from an EMBL/GenBank/DDBJ whole genome shotgun (WGS) entry which is preliminary data.</text>
</comment>
<evidence type="ECO:0000313" key="5">
    <source>
        <dbReference type="Proteomes" id="UP000266005"/>
    </source>
</evidence>
<accession>A0A399SE87</accession>
<feature type="domain" description="Protein FecR C-terminal" evidence="3">
    <location>
        <begin position="275"/>
        <end position="342"/>
    </location>
</feature>
<evidence type="ECO:0000313" key="4">
    <source>
        <dbReference type="EMBL" id="RIJ42406.1"/>
    </source>
</evidence>
<keyword evidence="1" id="KW-1133">Transmembrane helix</keyword>
<dbReference type="GO" id="GO:0016989">
    <property type="term" value="F:sigma factor antagonist activity"/>
    <property type="evidence" value="ECO:0007669"/>
    <property type="project" value="TreeGrafter"/>
</dbReference>
<feature type="domain" description="FecR protein" evidence="2">
    <location>
        <begin position="134"/>
        <end position="229"/>
    </location>
</feature>
<dbReference type="OrthoDB" id="1523489at2"/>
<dbReference type="AlphaFoldDB" id="A0A399SE87"/>
<evidence type="ECO:0000256" key="1">
    <source>
        <dbReference type="SAM" id="Phobius"/>
    </source>
</evidence>
<dbReference type="InterPro" id="IPR012373">
    <property type="entry name" value="Ferrdict_sens_TM"/>
</dbReference>
<keyword evidence="1" id="KW-0472">Membrane</keyword>
<keyword evidence="5" id="KW-1185">Reference proteome</keyword>
<feature type="transmembrane region" description="Helical" evidence="1">
    <location>
        <begin position="106"/>
        <end position="124"/>
    </location>
</feature>